<evidence type="ECO:0000313" key="2">
    <source>
        <dbReference type="EMBL" id="CAF1356947.1"/>
    </source>
</evidence>
<evidence type="ECO:0000313" key="3">
    <source>
        <dbReference type="Proteomes" id="UP000663832"/>
    </source>
</evidence>
<sequence length="573" mass="67453">MDPNTCDPQMIQKALDSLADTHIETLALKMVSMPEEHYCGRGLNLAQLFQLPTVKKLAFAIDDGFPFDFSNNVMKPSNIECFTFANPEINFGYFSFLLRSMPNLRHLYVRLTSRKYDSQQNRDVNLDRPFPLMFMMKTCIVHVDDGKPIDFDLLAYHLKAMPDLLQLEVTAPHRLFNAQNWEDLIISSLKNLVHLRLYATIHYRNPETIVQITNAFKTSFWIKKTNFSFILMQLAQHKKVREQSETIERLGRASFNIYVLQFWTGAVRSDTFLQNPMVFAGEWGNQIHEGKDDYFYYSEHIDCQNMDQPMADWFKGHVNCSKIKHFEGRHFCKGTELSIFPNLRTVRLPPKALTALIKDISQVFLTVQYLDLRDEIDLFHSECVDQIRTLFPNVEHLVFNTESLDCVPNLACFLPRLRSLTCMVYDQDPNLDLDSIRYDLCMWSRRLQEKCGLFFCREEAFLIIWLDKASIENTQWSTIHIKPTPEKEQQRPVALFDASNREDDENDYYGRQHRPLRSHLNDSFLDKNPSKNKKTFNDTFPNSTTLRENLRNRFRYFLRFFRNTAAFSRIFKC</sequence>
<name>A0A815HMH4_9BILA</name>
<gene>
    <name evidence="2" type="ORF">QVE165_LOCUS34320</name>
</gene>
<dbReference type="OrthoDB" id="10081945at2759"/>
<organism evidence="2 3">
    <name type="scientific">Adineta steineri</name>
    <dbReference type="NCBI Taxonomy" id="433720"/>
    <lineage>
        <taxon>Eukaryota</taxon>
        <taxon>Metazoa</taxon>
        <taxon>Spiralia</taxon>
        <taxon>Gnathifera</taxon>
        <taxon>Rotifera</taxon>
        <taxon>Eurotatoria</taxon>
        <taxon>Bdelloidea</taxon>
        <taxon>Adinetida</taxon>
        <taxon>Adinetidae</taxon>
        <taxon>Adineta</taxon>
    </lineage>
</organism>
<evidence type="ECO:0000256" key="1">
    <source>
        <dbReference type="SAM" id="MobiDB-lite"/>
    </source>
</evidence>
<reference evidence="2" key="1">
    <citation type="submission" date="2021-02" db="EMBL/GenBank/DDBJ databases">
        <authorList>
            <person name="Nowell W R."/>
        </authorList>
    </citation>
    <scope>NUCLEOTIDE SEQUENCE</scope>
</reference>
<accession>A0A815HMH4</accession>
<protein>
    <submittedName>
        <fullName evidence="2">Uncharacterized protein</fullName>
    </submittedName>
</protein>
<dbReference type="Proteomes" id="UP000663832">
    <property type="component" value="Unassembled WGS sequence"/>
</dbReference>
<keyword evidence="3" id="KW-1185">Reference proteome</keyword>
<proteinExistence type="predicted"/>
<comment type="caution">
    <text evidence="2">The sequence shown here is derived from an EMBL/GenBank/DDBJ whole genome shotgun (WGS) entry which is preliminary data.</text>
</comment>
<dbReference type="AlphaFoldDB" id="A0A815HMH4"/>
<dbReference type="EMBL" id="CAJNOM010000322">
    <property type="protein sequence ID" value="CAF1356947.1"/>
    <property type="molecule type" value="Genomic_DNA"/>
</dbReference>
<feature type="region of interest" description="Disordered" evidence="1">
    <location>
        <begin position="520"/>
        <end position="539"/>
    </location>
</feature>